<evidence type="ECO:0000313" key="5">
    <source>
        <dbReference type="Proteomes" id="UP000030595"/>
    </source>
</evidence>
<dbReference type="eggNOG" id="COG2318">
    <property type="taxonomic scope" value="Bacteria"/>
</dbReference>
<reference evidence="4 5" key="1">
    <citation type="submission" date="2014-02" db="EMBL/GenBank/DDBJ databases">
        <title>Draft genome sequence of Lysinibacillus massiliensis CCUG 49529.</title>
        <authorList>
            <person name="Zhang F."/>
            <person name="Wang G."/>
            <person name="Zhang L."/>
        </authorList>
    </citation>
    <scope>NUCLEOTIDE SEQUENCE [LARGE SCALE GENOMIC DNA]</scope>
    <source>
        <strain evidence="4 5">CCUG 49529</strain>
    </source>
</reference>
<keyword evidence="5" id="KW-1185">Reference proteome</keyword>
<evidence type="ECO:0000256" key="3">
    <source>
        <dbReference type="PIRSR" id="PIRSR607837-1"/>
    </source>
</evidence>
<dbReference type="Proteomes" id="UP000030595">
    <property type="component" value="Unassembled WGS sequence"/>
</dbReference>
<sequence>MIKQEFEWVKQTRQILLDQCKELNEYDLTKEFGFGFQSVKDSLIHIAGCYHAWLGCFVLSETSSPLLTKEEINEMQIDDIQRYFQKADQYVDLVIEQFSNKFDVIIEKELDWKKGSGLVRKTPHQLLIHSITHEFHHKGQIVVMLRLLGYIPKNTDILSLPENEFIK</sequence>
<dbReference type="GO" id="GO:0046872">
    <property type="term" value="F:metal ion binding"/>
    <property type="evidence" value="ECO:0007669"/>
    <property type="project" value="UniProtKB-KW"/>
</dbReference>
<feature type="binding site" evidence="3">
    <location>
        <position position="137"/>
    </location>
    <ligand>
        <name>a divalent metal cation</name>
        <dbReference type="ChEBI" id="CHEBI:60240"/>
    </ligand>
</feature>
<evidence type="ECO:0000313" key="4">
    <source>
        <dbReference type="EMBL" id="KGR90197.1"/>
    </source>
</evidence>
<comment type="caution">
    <text evidence="4">The sequence shown here is derived from an EMBL/GenBank/DDBJ whole genome shotgun (WGS) entry which is preliminary data.</text>
</comment>
<feature type="binding site" evidence="3">
    <location>
        <position position="133"/>
    </location>
    <ligand>
        <name>a divalent metal cation</name>
        <dbReference type="ChEBI" id="CHEBI:60240"/>
    </ligand>
</feature>
<dbReference type="Gene3D" id="1.20.120.450">
    <property type="entry name" value="dinb family like domain"/>
    <property type="match status" value="1"/>
</dbReference>
<dbReference type="PANTHER" id="PTHR37302">
    <property type="entry name" value="SLR1116 PROTEIN"/>
    <property type="match status" value="1"/>
</dbReference>
<keyword evidence="2 3" id="KW-0479">Metal-binding</keyword>
<dbReference type="AlphaFoldDB" id="A0A0A3JT49"/>
<organism evidence="4 5">
    <name type="scientific">Ureibacillus massiliensis 4400831 = CIP 108448 = CCUG 49529</name>
    <dbReference type="NCBI Taxonomy" id="1211035"/>
    <lineage>
        <taxon>Bacteria</taxon>
        <taxon>Bacillati</taxon>
        <taxon>Bacillota</taxon>
        <taxon>Bacilli</taxon>
        <taxon>Bacillales</taxon>
        <taxon>Caryophanaceae</taxon>
        <taxon>Ureibacillus</taxon>
    </lineage>
</organism>
<dbReference type="PANTHER" id="PTHR37302:SF3">
    <property type="entry name" value="DAMAGE-INDUCIBLE PROTEIN DINB"/>
    <property type="match status" value="1"/>
</dbReference>
<proteinExistence type="inferred from homology"/>
<dbReference type="InterPro" id="IPR034660">
    <property type="entry name" value="DinB/YfiT-like"/>
</dbReference>
<evidence type="ECO:0000256" key="2">
    <source>
        <dbReference type="ARBA" id="ARBA00022723"/>
    </source>
</evidence>
<protein>
    <submittedName>
        <fullName evidence="4">Damage-inducible protein DinB</fullName>
    </submittedName>
</protein>
<dbReference type="RefSeq" id="WP_036177598.1">
    <property type="nucleotide sequence ID" value="NZ_AVCZ01000024.1"/>
</dbReference>
<dbReference type="InterPro" id="IPR007837">
    <property type="entry name" value="DinB"/>
</dbReference>
<name>A0A0A3JT49_9BACL</name>
<gene>
    <name evidence="4" type="ORF">CD30_13200</name>
</gene>
<dbReference type="Pfam" id="PF05163">
    <property type="entry name" value="DinB"/>
    <property type="match status" value="1"/>
</dbReference>
<dbReference type="EMBL" id="JPVQ01000024">
    <property type="protein sequence ID" value="KGR90197.1"/>
    <property type="molecule type" value="Genomic_DNA"/>
</dbReference>
<comment type="similarity">
    <text evidence="1">Belongs to the DinB family.</text>
</comment>
<accession>A0A0A3JT49</accession>
<dbReference type="SUPFAM" id="SSF109854">
    <property type="entry name" value="DinB/YfiT-like putative metalloenzymes"/>
    <property type="match status" value="1"/>
</dbReference>
<evidence type="ECO:0000256" key="1">
    <source>
        <dbReference type="ARBA" id="ARBA00008635"/>
    </source>
</evidence>
<dbReference type="OrthoDB" id="118635at2"/>
<feature type="binding site" evidence="3">
    <location>
        <position position="45"/>
    </location>
    <ligand>
        <name>a divalent metal cation</name>
        <dbReference type="ChEBI" id="CHEBI:60240"/>
    </ligand>
</feature>